<feature type="transmembrane region" description="Helical" evidence="1">
    <location>
        <begin position="151"/>
        <end position="172"/>
    </location>
</feature>
<reference evidence="2" key="1">
    <citation type="journal article" date="2019" name="Environ. Microbiol.">
        <title>Fungal ecological strategies reflected in gene transcription - a case study of two litter decomposers.</title>
        <authorList>
            <person name="Barbi F."/>
            <person name="Kohler A."/>
            <person name="Barry K."/>
            <person name="Baskaran P."/>
            <person name="Daum C."/>
            <person name="Fauchery L."/>
            <person name="Ihrmark K."/>
            <person name="Kuo A."/>
            <person name="LaButti K."/>
            <person name="Lipzen A."/>
            <person name="Morin E."/>
            <person name="Grigoriev I.V."/>
            <person name="Henrissat B."/>
            <person name="Lindahl B."/>
            <person name="Martin F."/>
        </authorList>
    </citation>
    <scope>NUCLEOTIDE SEQUENCE</scope>
    <source>
        <strain evidence="2">JB14</strain>
    </source>
</reference>
<evidence type="ECO:0008006" key="4">
    <source>
        <dbReference type="Google" id="ProtNLM"/>
    </source>
</evidence>
<feature type="transmembrane region" description="Helical" evidence="1">
    <location>
        <begin position="178"/>
        <end position="197"/>
    </location>
</feature>
<name>A0A6A4I9F9_9AGAR</name>
<evidence type="ECO:0000313" key="2">
    <source>
        <dbReference type="EMBL" id="KAE9406630.1"/>
    </source>
</evidence>
<proteinExistence type="predicted"/>
<feature type="transmembrane region" description="Helical" evidence="1">
    <location>
        <begin position="118"/>
        <end position="139"/>
    </location>
</feature>
<gene>
    <name evidence="2" type="ORF">BT96DRAFT_915318</name>
</gene>
<evidence type="ECO:0000313" key="3">
    <source>
        <dbReference type="Proteomes" id="UP000799118"/>
    </source>
</evidence>
<evidence type="ECO:0000256" key="1">
    <source>
        <dbReference type="SAM" id="Phobius"/>
    </source>
</evidence>
<keyword evidence="1" id="KW-1133">Transmembrane helix</keyword>
<feature type="transmembrane region" description="Helical" evidence="1">
    <location>
        <begin position="218"/>
        <end position="238"/>
    </location>
</feature>
<keyword evidence="3" id="KW-1185">Reference proteome</keyword>
<protein>
    <recommendedName>
        <fullName evidence="4">G-protein coupled receptors family 1 profile domain-containing protein</fullName>
    </recommendedName>
</protein>
<dbReference type="EMBL" id="ML769401">
    <property type="protein sequence ID" value="KAE9406630.1"/>
    <property type="molecule type" value="Genomic_DNA"/>
</dbReference>
<organism evidence="2 3">
    <name type="scientific">Gymnopus androsaceus JB14</name>
    <dbReference type="NCBI Taxonomy" id="1447944"/>
    <lineage>
        <taxon>Eukaryota</taxon>
        <taxon>Fungi</taxon>
        <taxon>Dikarya</taxon>
        <taxon>Basidiomycota</taxon>
        <taxon>Agaricomycotina</taxon>
        <taxon>Agaricomycetes</taxon>
        <taxon>Agaricomycetidae</taxon>
        <taxon>Agaricales</taxon>
        <taxon>Marasmiineae</taxon>
        <taxon>Omphalotaceae</taxon>
        <taxon>Gymnopus</taxon>
    </lineage>
</organism>
<keyword evidence="1" id="KW-0812">Transmembrane</keyword>
<accession>A0A6A4I9F9</accession>
<keyword evidence="1" id="KW-0472">Membrane</keyword>
<feature type="transmembrane region" description="Helical" evidence="1">
    <location>
        <begin position="57"/>
        <end position="79"/>
    </location>
</feature>
<feature type="transmembrane region" description="Helical" evidence="1">
    <location>
        <begin position="20"/>
        <end position="45"/>
    </location>
</feature>
<feature type="non-terminal residue" evidence="2">
    <location>
        <position position="1"/>
    </location>
</feature>
<feature type="transmembrane region" description="Helical" evidence="1">
    <location>
        <begin position="267"/>
        <end position="287"/>
    </location>
</feature>
<dbReference type="OrthoDB" id="2744793at2759"/>
<sequence length="325" mass="35867">MSQEQMKLEIAALGFATFENIYTLIFVGVLNGLYLLAFGICMHIVLTTKRNGKANQLMIALLVASFLMTVLFFIGYLMLPLVLVEFELMKVLSGGILAQEIAASTQSMLVGAAISETWSVNLSVLIADAFVVWVAWVIWPGNRGFHWTLAVLMLVDIGVSLAVAISSILEAMTNTLDWVQILCSLLVNTVATLSIGYRGRKHHQTTQIVSFRNQRTQVVAILLLLVESGALFGFYPGLSFPRLFEAQKTENYAHAVTGSPLDKATNFLVIVYVYAAGLNPVAIAVLVRLRKNYEQSFHLQENMHAIEHPTNAASLWPEQRTSSTT</sequence>
<dbReference type="Proteomes" id="UP000799118">
    <property type="component" value="Unassembled WGS sequence"/>
</dbReference>
<dbReference type="AlphaFoldDB" id="A0A6A4I9F9"/>